<protein>
    <submittedName>
        <fullName evidence="1">Polyketide cyclase</fullName>
    </submittedName>
</protein>
<dbReference type="InterPro" id="IPR019587">
    <property type="entry name" value="Polyketide_cyclase/dehydratase"/>
</dbReference>
<dbReference type="OrthoDB" id="581838at2"/>
<dbReference type="AlphaFoldDB" id="A0A1E3RIS2"/>
<dbReference type="Proteomes" id="UP000094053">
    <property type="component" value="Unassembled WGS sequence"/>
</dbReference>
<reference evidence="2" key="1">
    <citation type="submission" date="2016-09" db="EMBL/GenBank/DDBJ databases">
        <authorList>
            <person name="Greninger A.L."/>
            <person name="Jerome K.R."/>
            <person name="Mcnair B."/>
            <person name="Wallis C."/>
            <person name="Fang F."/>
        </authorList>
    </citation>
    <scope>NUCLEOTIDE SEQUENCE [LARGE SCALE GENOMIC DNA]</scope>
    <source>
        <strain evidence="2">M6</strain>
    </source>
</reference>
<organism evidence="1 2">
    <name type="scientific">Mycolicibacterium flavescens</name>
    <name type="common">Mycobacterium flavescens</name>
    <dbReference type="NCBI Taxonomy" id="1776"/>
    <lineage>
        <taxon>Bacteria</taxon>
        <taxon>Bacillati</taxon>
        <taxon>Actinomycetota</taxon>
        <taxon>Actinomycetes</taxon>
        <taxon>Mycobacteriales</taxon>
        <taxon>Mycobacteriaceae</taxon>
        <taxon>Mycolicibacterium</taxon>
    </lineage>
</organism>
<dbReference type="InterPro" id="IPR023393">
    <property type="entry name" value="START-like_dom_sf"/>
</dbReference>
<dbReference type="STRING" id="1776.BHQ18_12570"/>
<dbReference type="CDD" id="cd07821">
    <property type="entry name" value="PYR_PYL_RCAR_like"/>
    <property type="match status" value="1"/>
</dbReference>
<accession>A0A1E3RIS2</accession>
<proteinExistence type="predicted"/>
<dbReference type="RefSeq" id="WP_069413953.1">
    <property type="nucleotide sequence ID" value="NZ_JACKUL010000038.1"/>
</dbReference>
<name>A0A1E3RIS2_MYCFV</name>
<keyword evidence="2" id="KW-1185">Reference proteome</keyword>
<comment type="caution">
    <text evidence="1">The sequence shown here is derived from an EMBL/GenBank/DDBJ whole genome shotgun (WGS) entry which is preliminary data.</text>
</comment>
<gene>
    <name evidence="1" type="ORF">BHQ18_12570</name>
</gene>
<dbReference type="SUPFAM" id="SSF55961">
    <property type="entry name" value="Bet v1-like"/>
    <property type="match status" value="1"/>
</dbReference>
<dbReference type="EMBL" id="MIHA01000008">
    <property type="protein sequence ID" value="ODQ89740.1"/>
    <property type="molecule type" value="Genomic_DNA"/>
</dbReference>
<sequence length="163" mass="18294">MTRWYPLEPADADFLASAPHVFRYEKLFAAPPEKVWESLTSDESLAAWGPSIRSVTWTSPRPFGVGTTRDVVAPGGATMRERYFRWDDGRNHSFYVYESTLPAFKRFAEDYLIEPDGDQTRFTWVVAIEPKNAVALPVKIMAPLLKAGFGRIPAGGVGYFAKT</sequence>
<evidence type="ECO:0000313" key="2">
    <source>
        <dbReference type="Proteomes" id="UP000094053"/>
    </source>
</evidence>
<dbReference type="Gene3D" id="3.30.530.20">
    <property type="match status" value="1"/>
</dbReference>
<dbReference type="Pfam" id="PF10604">
    <property type="entry name" value="Polyketide_cyc2"/>
    <property type="match status" value="1"/>
</dbReference>
<evidence type="ECO:0000313" key="1">
    <source>
        <dbReference type="EMBL" id="ODQ89740.1"/>
    </source>
</evidence>